<dbReference type="FunFam" id="2.40.10.10:FF:000068">
    <property type="entry name" value="transmembrane protease serine 2"/>
    <property type="match status" value="1"/>
</dbReference>
<evidence type="ECO:0000256" key="1">
    <source>
        <dbReference type="ARBA" id="ARBA00004239"/>
    </source>
</evidence>
<dbReference type="InterPro" id="IPR001254">
    <property type="entry name" value="Trypsin_dom"/>
</dbReference>
<dbReference type="PRINTS" id="PR00722">
    <property type="entry name" value="CHYMOTRYPSIN"/>
</dbReference>
<dbReference type="EMBL" id="CAVLEF010000002">
    <property type="protein sequence ID" value="CAK1541871.1"/>
    <property type="molecule type" value="Genomic_DNA"/>
</dbReference>
<feature type="domain" description="Peptidase S1" evidence="8">
    <location>
        <begin position="38"/>
        <end position="277"/>
    </location>
</feature>
<evidence type="ECO:0000259" key="8">
    <source>
        <dbReference type="PROSITE" id="PS50240"/>
    </source>
</evidence>
<dbReference type="PANTHER" id="PTHR24250:SF50">
    <property type="entry name" value="PEPTIDASE S1 DOMAIN-CONTAINING PROTEIN"/>
    <property type="match status" value="1"/>
</dbReference>
<dbReference type="Pfam" id="PF00089">
    <property type="entry name" value="Trypsin"/>
    <property type="match status" value="1"/>
</dbReference>
<comment type="caution">
    <text evidence="9">The sequence shown here is derived from an EMBL/GenBank/DDBJ whole genome shotgun (WGS) entry which is preliminary data.</text>
</comment>
<organism evidence="9 10">
    <name type="scientific">Leptosia nina</name>
    <dbReference type="NCBI Taxonomy" id="320188"/>
    <lineage>
        <taxon>Eukaryota</taxon>
        <taxon>Metazoa</taxon>
        <taxon>Ecdysozoa</taxon>
        <taxon>Arthropoda</taxon>
        <taxon>Hexapoda</taxon>
        <taxon>Insecta</taxon>
        <taxon>Pterygota</taxon>
        <taxon>Neoptera</taxon>
        <taxon>Endopterygota</taxon>
        <taxon>Lepidoptera</taxon>
        <taxon>Glossata</taxon>
        <taxon>Ditrysia</taxon>
        <taxon>Papilionoidea</taxon>
        <taxon>Pieridae</taxon>
        <taxon>Pierinae</taxon>
        <taxon>Leptosia</taxon>
    </lineage>
</organism>
<dbReference type="GO" id="GO:0006508">
    <property type="term" value="P:proteolysis"/>
    <property type="evidence" value="ECO:0007669"/>
    <property type="project" value="InterPro"/>
</dbReference>
<sequence length="300" mass="33403">MFRALFLLTLAVSAYANEAVYHATSQDYEDAVASQGRIVSGWEAYEGQFPFQLSLRMVNRFGRVTACGATLIHNEWILTAAHCPAQRVTLVVRLGATDLKTPRILLETTEYYLHPTYIESAPFVQPNDISLVKLPRRVDYTPLIQPIRIQASADKNKNYEGITLTAFGWGRNWTEGVSPEIMNWVYLKGVSNAQCKLDFGGSSTIVDSTVCGRYFNVTSQSVCQGDSGGGLTVRDVDGKVTQIGIASFVHRDGCHTEKPGGFIRPGHYHDWIERVTGMNFDWVPEEEEDGSGLFDEGFLF</sequence>
<dbReference type="GO" id="GO:0005576">
    <property type="term" value="C:extracellular region"/>
    <property type="evidence" value="ECO:0007669"/>
    <property type="project" value="UniProtKB-SubCell"/>
</dbReference>
<keyword evidence="6" id="KW-1205">Fibrinolytic toxin</keyword>
<keyword evidence="2" id="KW-0800">Toxin</keyword>
<dbReference type="AlphaFoldDB" id="A0AAV1IZR6"/>
<protein>
    <recommendedName>
        <fullName evidence="8">Peptidase S1 domain-containing protein</fullName>
    </recommendedName>
</protein>
<dbReference type="PROSITE" id="PS50240">
    <property type="entry name" value="TRYPSIN_DOM"/>
    <property type="match status" value="1"/>
</dbReference>
<dbReference type="PANTHER" id="PTHR24250">
    <property type="entry name" value="CHYMOTRYPSIN-RELATED"/>
    <property type="match status" value="1"/>
</dbReference>
<dbReference type="SUPFAM" id="SSF50494">
    <property type="entry name" value="Trypsin-like serine proteases"/>
    <property type="match status" value="1"/>
</dbReference>
<dbReference type="InterPro" id="IPR009003">
    <property type="entry name" value="Peptidase_S1_PA"/>
</dbReference>
<dbReference type="InterPro" id="IPR043504">
    <property type="entry name" value="Peptidase_S1_PA_chymotrypsin"/>
</dbReference>
<dbReference type="Gene3D" id="2.40.10.10">
    <property type="entry name" value="Trypsin-like serine proteases"/>
    <property type="match status" value="1"/>
</dbReference>
<dbReference type="GO" id="GO:0004252">
    <property type="term" value="F:serine-type endopeptidase activity"/>
    <property type="evidence" value="ECO:0007669"/>
    <property type="project" value="InterPro"/>
</dbReference>
<dbReference type="PROSITE" id="PS00134">
    <property type="entry name" value="TRYPSIN_HIS"/>
    <property type="match status" value="1"/>
</dbReference>
<evidence type="ECO:0000313" key="10">
    <source>
        <dbReference type="Proteomes" id="UP001497472"/>
    </source>
</evidence>
<evidence type="ECO:0000256" key="6">
    <source>
        <dbReference type="ARBA" id="ARBA00084094"/>
    </source>
</evidence>
<dbReference type="Proteomes" id="UP001497472">
    <property type="component" value="Unassembled WGS sequence"/>
</dbReference>
<dbReference type="GO" id="GO:0090729">
    <property type="term" value="F:toxin activity"/>
    <property type="evidence" value="ECO:0007669"/>
    <property type="project" value="UniProtKB-KW"/>
</dbReference>
<evidence type="ECO:0000313" key="9">
    <source>
        <dbReference type="EMBL" id="CAK1541871.1"/>
    </source>
</evidence>
<evidence type="ECO:0000256" key="7">
    <source>
        <dbReference type="SAM" id="SignalP"/>
    </source>
</evidence>
<dbReference type="InterPro" id="IPR018114">
    <property type="entry name" value="TRYPSIN_HIS"/>
</dbReference>
<dbReference type="InterPro" id="IPR001314">
    <property type="entry name" value="Peptidase_S1A"/>
</dbReference>
<comment type="function">
    <text evidence="5">Fibrinolytic activity; shows preferential cleavage of Arg-Gly bonds in all three fibrinogen chains. Contact with the caterpillars causes severe bleeding, due the anticoagulant effect of the protein.</text>
</comment>
<evidence type="ECO:0000256" key="5">
    <source>
        <dbReference type="ARBA" id="ARBA00055534"/>
    </source>
</evidence>
<keyword evidence="7" id="KW-0732">Signal</keyword>
<keyword evidence="4" id="KW-1199">Hemostasis impairing toxin</keyword>
<evidence type="ECO:0000256" key="2">
    <source>
        <dbReference type="ARBA" id="ARBA00022656"/>
    </source>
</evidence>
<dbReference type="SMART" id="SM00020">
    <property type="entry name" value="Tryp_SPc"/>
    <property type="match status" value="1"/>
</dbReference>
<accession>A0AAV1IZR6</accession>
<proteinExistence type="predicted"/>
<comment type="subcellular location">
    <subcellularLocation>
        <location evidence="1">Secreted</location>
        <location evidence="1">Extracellular space</location>
    </subcellularLocation>
</comment>
<feature type="signal peptide" evidence="7">
    <location>
        <begin position="1"/>
        <end position="16"/>
    </location>
</feature>
<reference evidence="9 10" key="1">
    <citation type="submission" date="2023-11" db="EMBL/GenBank/DDBJ databases">
        <authorList>
            <person name="Okamura Y."/>
        </authorList>
    </citation>
    <scope>NUCLEOTIDE SEQUENCE [LARGE SCALE GENOMIC DNA]</scope>
</reference>
<evidence type="ECO:0000256" key="4">
    <source>
        <dbReference type="ARBA" id="ARBA00023240"/>
    </source>
</evidence>
<feature type="chain" id="PRO_5043550283" description="Peptidase S1 domain-containing protein" evidence="7">
    <location>
        <begin position="17"/>
        <end position="300"/>
    </location>
</feature>
<dbReference type="CDD" id="cd00190">
    <property type="entry name" value="Tryp_SPc"/>
    <property type="match status" value="1"/>
</dbReference>
<name>A0AAV1IZR6_9NEOP</name>
<keyword evidence="3" id="KW-1015">Disulfide bond</keyword>
<keyword evidence="10" id="KW-1185">Reference proteome</keyword>
<gene>
    <name evidence="9" type="ORF">LNINA_LOCUS1820</name>
</gene>
<evidence type="ECO:0000256" key="3">
    <source>
        <dbReference type="ARBA" id="ARBA00023157"/>
    </source>
</evidence>